<dbReference type="GO" id="GO:0046872">
    <property type="term" value="F:metal ion binding"/>
    <property type="evidence" value="ECO:0007669"/>
    <property type="project" value="UniProtKB-KW"/>
</dbReference>
<feature type="domain" description="Phorbol-ester/DAG-type" evidence="4">
    <location>
        <begin position="72"/>
        <end position="122"/>
    </location>
</feature>
<evidence type="ECO:0000256" key="3">
    <source>
        <dbReference type="SAM" id="MobiDB-lite"/>
    </source>
</evidence>
<feature type="region of interest" description="Disordered" evidence="3">
    <location>
        <begin position="20"/>
        <end position="40"/>
    </location>
</feature>
<keyword evidence="2" id="KW-0862">Zinc</keyword>
<feature type="compositionally biased region" description="Basic residues" evidence="3">
    <location>
        <begin position="20"/>
        <end position="31"/>
    </location>
</feature>
<dbReference type="Proteomes" id="UP000838878">
    <property type="component" value="Chromosome 13"/>
</dbReference>
<evidence type="ECO:0000313" key="5">
    <source>
        <dbReference type="EMBL" id="CAH0718343.1"/>
    </source>
</evidence>
<proteinExistence type="predicted"/>
<accession>A0A8J9VAJ1</accession>
<protein>
    <recommendedName>
        <fullName evidence="4">Phorbol-ester/DAG-type domain-containing protein</fullName>
    </recommendedName>
</protein>
<reference evidence="5" key="1">
    <citation type="submission" date="2021-12" db="EMBL/GenBank/DDBJ databases">
        <authorList>
            <person name="Martin H S."/>
        </authorList>
    </citation>
    <scope>NUCLEOTIDE SEQUENCE</scope>
</reference>
<dbReference type="Gene3D" id="3.30.60.20">
    <property type="match status" value="1"/>
</dbReference>
<keyword evidence="1" id="KW-0479">Metal-binding</keyword>
<evidence type="ECO:0000256" key="1">
    <source>
        <dbReference type="ARBA" id="ARBA00022723"/>
    </source>
</evidence>
<dbReference type="InterPro" id="IPR002219">
    <property type="entry name" value="PKC_DAG/PE"/>
</dbReference>
<gene>
    <name evidence="5" type="ORF">BINO364_LOCUS4847</name>
</gene>
<evidence type="ECO:0000259" key="4">
    <source>
        <dbReference type="PROSITE" id="PS50081"/>
    </source>
</evidence>
<dbReference type="OrthoDB" id="2272012at2759"/>
<dbReference type="AlphaFoldDB" id="A0A8J9VAJ1"/>
<keyword evidence="6" id="KW-1185">Reference proteome</keyword>
<dbReference type="InterPro" id="IPR046349">
    <property type="entry name" value="C1-like_sf"/>
</dbReference>
<sequence length="213" mass="23664">MVNLLDISEADAKEIRRKWWQSPKSKKKKTKPASVASAVGGSRGSFLQRDKLYKQRLKQLTKQHPQPFVVRGHHLQLVALTAAAHCHHCARAVGGPAPQACVCALCGLRVHRACARAVDEGCCIDADHAPHNRISRFMERMHTHAPDSSDKKSRKTSGTAHFLNMERSVRKMEDDSPWDAALAPGAAQGKATRCTTLACFRTVSKLRFIFIMF</sequence>
<name>A0A8J9VAJ1_9NEOP</name>
<organism evidence="5 6">
    <name type="scientific">Brenthis ino</name>
    <name type="common">lesser marbled fritillary</name>
    <dbReference type="NCBI Taxonomy" id="405034"/>
    <lineage>
        <taxon>Eukaryota</taxon>
        <taxon>Metazoa</taxon>
        <taxon>Ecdysozoa</taxon>
        <taxon>Arthropoda</taxon>
        <taxon>Hexapoda</taxon>
        <taxon>Insecta</taxon>
        <taxon>Pterygota</taxon>
        <taxon>Neoptera</taxon>
        <taxon>Endopterygota</taxon>
        <taxon>Lepidoptera</taxon>
        <taxon>Glossata</taxon>
        <taxon>Ditrysia</taxon>
        <taxon>Papilionoidea</taxon>
        <taxon>Nymphalidae</taxon>
        <taxon>Heliconiinae</taxon>
        <taxon>Argynnini</taxon>
        <taxon>Brenthis</taxon>
    </lineage>
</organism>
<evidence type="ECO:0000256" key="2">
    <source>
        <dbReference type="ARBA" id="ARBA00022833"/>
    </source>
</evidence>
<evidence type="ECO:0000313" key="6">
    <source>
        <dbReference type="Proteomes" id="UP000838878"/>
    </source>
</evidence>
<dbReference type="PROSITE" id="PS50081">
    <property type="entry name" value="ZF_DAG_PE_2"/>
    <property type="match status" value="1"/>
</dbReference>
<dbReference type="EMBL" id="OV170233">
    <property type="protein sequence ID" value="CAH0718343.1"/>
    <property type="molecule type" value="Genomic_DNA"/>
</dbReference>
<dbReference type="SUPFAM" id="SSF57889">
    <property type="entry name" value="Cysteine-rich domain"/>
    <property type="match status" value="1"/>
</dbReference>
<feature type="non-terminal residue" evidence="5">
    <location>
        <position position="213"/>
    </location>
</feature>